<comment type="caution">
    <text evidence="3">The sequence shown here is derived from an EMBL/GenBank/DDBJ whole genome shotgun (WGS) entry which is preliminary data.</text>
</comment>
<gene>
    <name evidence="3" type="ORF">IAC78_00900</name>
</gene>
<reference evidence="3" key="1">
    <citation type="submission" date="2020-10" db="EMBL/GenBank/DDBJ databases">
        <authorList>
            <person name="Gilroy R."/>
        </authorList>
    </citation>
    <scope>NUCLEOTIDE SEQUENCE</scope>
    <source>
        <strain evidence="3">1748</strain>
    </source>
</reference>
<feature type="non-terminal residue" evidence="3">
    <location>
        <position position="1"/>
    </location>
</feature>
<dbReference type="Gene3D" id="3.40.50.2000">
    <property type="entry name" value="Glycogen Phosphorylase B"/>
    <property type="match status" value="1"/>
</dbReference>
<dbReference type="SUPFAM" id="SSF53756">
    <property type="entry name" value="UDP-Glycosyltransferase/glycogen phosphorylase"/>
    <property type="match status" value="1"/>
</dbReference>
<evidence type="ECO:0000313" key="4">
    <source>
        <dbReference type="Proteomes" id="UP000823629"/>
    </source>
</evidence>
<proteinExistence type="predicted"/>
<dbReference type="GO" id="GO:0016757">
    <property type="term" value="F:glycosyltransferase activity"/>
    <property type="evidence" value="ECO:0007669"/>
    <property type="project" value="InterPro"/>
</dbReference>
<feature type="domain" description="Glycosyl transferase family 1" evidence="2">
    <location>
        <begin position="1"/>
        <end position="131"/>
    </location>
</feature>
<dbReference type="EMBL" id="JADING010000022">
    <property type="protein sequence ID" value="MBO8414028.1"/>
    <property type="molecule type" value="Genomic_DNA"/>
</dbReference>
<dbReference type="InterPro" id="IPR001296">
    <property type="entry name" value="Glyco_trans_1"/>
</dbReference>
<keyword evidence="1" id="KW-0808">Transferase</keyword>
<name>A0A9D9D783_9BACL</name>
<reference evidence="3" key="2">
    <citation type="journal article" date="2021" name="PeerJ">
        <title>Extensive microbial diversity within the chicken gut microbiome revealed by metagenomics and culture.</title>
        <authorList>
            <person name="Gilroy R."/>
            <person name="Ravi A."/>
            <person name="Getino M."/>
            <person name="Pursley I."/>
            <person name="Horton D.L."/>
            <person name="Alikhan N.F."/>
            <person name="Baker D."/>
            <person name="Gharbi K."/>
            <person name="Hall N."/>
            <person name="Watson M."/>
            <person name="Adriaenssens E.M."/>
            <person name="Foster-Nyarko E."/>
            <person name="Jarju S."/>
            <person name="Secka A."/>
            <person name="Antonio M."/>
            <person name="Oren A."/>
            <person name="Chaudhuri R.R."/>
            <person name="La Ragione R."/>
            <person name="Hildebrand F."/>
            <person name="Pallen M.J."/>
        </authorList>
    </citation>
    <scope>NUCLEOTIDE SEQUENCE</scope>
    <source>
        <strain evidence="3">1748</strain>
    </source>
</reference>
<evidence type="ECO:0000259" key="2">
    <source>
        <dbReference type="Pfam" id="PF00534"/>
    </source>
</evidence>
<dbReference type="Proteomes" id="UP000823629">
    <property type="component" value="Unassembled WGS sequence"/>
</dbReference>
<accession>A0A9D9D783</accession>
<sequence length="208" mass="24236">IKAIGHSKYNDKIQLILCGQGPNRRKIEKLARKYLKNPLMCKFVSKEELRNIINYSDIYIHASDAESEAIACIEAFSCGLVPIISDSPISATNQFALDKHLLFRHGKYNDLKDKIEYLIEHPDFKEEMSKKYLEYSKEFRLDAQVKKLLKVFELAIEEHKNKQDLPSTITSEKDLKRMQKLEYKLEKAFDGKFDLDSLISTDEIEDKE</sequence>
<dbReference type="PANTHER" id="PTHR46401">
    <property type="entry name" value="GLYCOSYLTRANSFERASE WBBK-RELATED"/>
    <property type="match status" value="1"/>
</dbReference>
<dbReference type="AlphaFoldDB" id="A0A9D9D783"/>
<dbReference type="PANTHER" id="PTHR46401:SF2">
    <property type="entry name" value="GLYCOSYLTRANSFERASE WBBK-RELATED"/>
    <property type="match status" value="1"/>
</dbReference>
<evidence type="ECO:0000313" key="3">
    <source>
        <dbReference type="EMBL" id="MBO8414028.1"/>
    </source>
</evidence>
<protein>
    <submittedName>
        <fullName evidence="3">Glycosyltransferase</fullName>
    </submittedName>
</protein>
<organism evidence="3 4">
    <name type="scientific">Candidatus Scatoplasma merdavium</name>
    <dbReference type="NCBI Taxonomy" id="2840932"/>
    <lineage>
        <taxon>Bacteria</taxon>
        <taxon>Bacillati</taxon>
        <taxon>Bacillota</taxon>
        <taxon>Bacilli</taxon>
        <taxon>Bacillales</taxon>
        <taxon>Candidatus Scatoplasma</taxon>
    </lineage>
</organism>
<dbReference type="Pfam" id="PF00534">
    <property type="entry name" value="Glycos_transf_1"/>
    <property type="match status" value="1"/>
</dbReference>
<evidence type="ECO:0000256" key="1">
    <source>
        <dbReference type="ARBA" id="ARBA00022679"/>
    </source>
</evidence>